<protein>
    <submittedName>
        <fullName evidence="3">Uncharacterized protein</fullName>
    </submittedName>
</protein>
<reference evidence="3 4" key="1">
    <citation type="journal article" date="2015" name="Genome Biol. Evol.">
        <title>Comparative Genomics of a Bacterivorous Green Alga Reveals Evolutionary Causalities and Consequences of Phago-Mixotrophic Mode of Nutrition.</title>
        <authorList>
            <person name="Burns J.A."/>
            <person name="Paasch A."/>
            <person name="Narechania A."/>
            <person name="Kim E."/>
        </authorList>
    </citation>
    <scope>NUCLEOTIDE SEQUENCE [LARGE SCALE GENOMIC DNA]</scope>
    <source>
        <strain evidence="3 4">PLY_AMNH</strain>
    </source>
</reference>
<keyword evidence="4" id="KW-1185">Reference proteome</keyword>
<evidence type="ECO:0000256" key="1">
    <source>
        <dbReference type="SAM" id="Coils"/>
    </source>
</evidence>
<organism evidence="3 4">
    <name type="scientific">Cymbomonas tetramitiformis</name>
    <dbReference type="NCBI Taxonomy" id="36881"/>
    <lineage>
        <taxon>Eukaryota</taxon>
        <taxon>Viridiplantae</taxon>
        <taxon>Chlorophyta</taxon>
        <taxon>Pyramimonadophyceae</taxon>
        <taxon>Pyramimonadales</taxon>
        <taxon>Pyramimonadaceae</taxon>
        <taxon>Cymbomonas</taxon>
    </lineage>
</organism>
<feature type="coiled-coil region" evidence="1">
    <location>
        <begin position="98"/>
        <end position="195"/>
    </location>
</feature>
<evidence type="ECO:0000313" key="3">
    <source>
        <dbReference type="EMBL" id="KAK3283236.1"/>
    </source>
</evidence>
<evidence type="ECO:0000313" key="4">
    <source>
        <dbReference type="Proteomes" id="UP001190700"/>
    </source>
</evidence>
<gene>
    <name evidence="3" type="ORF">CYMTET_9057</name>
</gene>
<dbReference type="EMBL" id="LGRX02002954">
    <property type="protein sequence ID" value="KAK3283236.1"/>
    <property type="molecule type" value="Genomic_DNA"/>
</dbReference>
<proteinExistence type="predicted"/>
<dbReference type="Proteomes" id="UP001190700">
    <property type="component" value="Unassembled WGS sequence"/>
</dbReference>
<feature type="region of interest" description="Disordered" evidence="2">
    <location>
        <begin position="502"/>
        <end position="524"/>
    </location>
</feature>
<dbReference type="AlphaFoldDB" id="A0AAE0GTK5"/>
<name>A0AAE0GTK5_9CHLO</name>
<feature type="region of interest" description="Disordered" evidence="2">
    <location>
        <begin position="24"/>
        <end position="74"/>
    </location>
</feature>
<evidence type="ECO:0000256" key="2">
    <source>
        <dbReference type="SAM" id="MobiDB-lite"/>
    </source>
</evidence>
<keyword evidence="1" id="KW-0175">Coiled coil</keyword>
<feature type="compositionally biased region" description="Polar residues" evidence="2">
    <location>
        <begin position="546"/>
        <end position="556"/>
    </location>
</feature>
<accession>A0AAE0GTK5</accession>
<sequence length="556" mass="61715">MKVLQRPVLPRLTVEAAHHILREKGAGSGSSAPGETALLPLPPQVQPSKSAGAPRRGNHHASGSQTERAASSPAYCTLAREAEQEVATQSSCPEIRNLQRLSRQLAFMQTKHGELEAARKRSDGKAKLAFQRQQEAEQKLLRFQQQAQEESKLSRKLQQRVDSLLRDRQETQALLHEAQAQLAAEKEKTHKLEEKVSYFTGIIDEDLSGRVYALTEENKLLHLKLRLGNDESSLQAKGAAQAARRGEDSETKQAEINRLNQALSETLREHHHTLQKVDQLQTSLDGLQLMLRRMRTSQQYDPDFEVKNNHQRQMDMLLRRVAYSVNRCEKFRGDLRAQQELSQSLQGVNDSLEKARAARDEATSLRLQAAGHEKDDAVAEATFYRHRNLALRLQLNRTNRWEQYGDSDCNPNKGLAGLSPCASAADTLESSIVSSEARSLQLEQTQQQHRALDDFMANSVVSAEQPFAAHSLLPQYPLQELDANAAEADGGVQKWIWEEDVSSHDMGSSGSGSGTGGSRTNTGSMSSELYWAVDMGSSESDGDLTGSASAYFTQQN</sequence>
<comment type="caution">
    <text evidence="3">The sequence shown here is derived from an EMBL/GenBank/DDBJ whole genome shotgun (WGS) entry which is preliminary data.</text>
</comment>
<feature type="region of interest" description="Disordered" evidence="2">
    <location>
        <begin position="536"/>
        <end position="556"/>
    </location>
</feature>